<feature type="non-terminal residue" evidence="1">
    <location>
        <position position="50"/>
    </location>
</feature>
<protein>
    <submittedName>
        <fullName evidence="1">Uncharacterized protein</fullName>
    </submittedName>
</protein>
<accession>X1EFR3</accession>
<gene>
    <name evidence="1" type="ORF">S01H4_53664</name>
</gene>
<dbReference type="EMBL" id="BART01030806">
    <property type="protein sequence ID" value="GAH07493.1"/>
    <property type="molecule type" value="Genomic_DNA"/>
</dbReference>
<sequence>MAITHTFNYLRVKTNGDVTQKVITEEITRGKAIYYHCLDCSGGMIKEAHR</sequence>
<dbReference type="AlphaFoldDB" id="X1EFR3"/>
<name>X1EFR3_9ZZZZ</name>
<proteinExistence type="predicted"/>
<organism evidence="1">
    <name type="scientific">marine sediment metagenome</name>
    <dbReference type="NCBI Taxonomy" id="412755"/>
    <lineage>
        <taxon>unclassified sequences</taxon>
        <taxon>metagenomes</taxon>
        <taxon>ecological metagenomes</taxon>
    </lineage>
</organism>
<evidence type="ECO:0000313" key="1">
    <source>
        <dbReference type="EMBL" id="GAH07493.1"/>
    </source>
</evidence>
<comment type="caution">
    <text evidence="1">The sequence shown here is derived from an EMBL/GenBank/DDBJ whole genome shotgun (WGS) entry which is preliminary data.</text>
</comment>
<reference evidence="1" key="1">
    <citation type="journal article" date="2014" name="Front. Microbiol.">
        <title>High frequency of phylogenetically diverse reductive dehalogenase-homologous genes in deep subseafloor sedimentary metagenomes.</title>
        <authorList>
            <person name="Kawai M."/>
            <person name="Futagami T."/>
            <person name="Toyoda A."/>
            <person name="Takaki Y."/>
            <person name="Nishi S."/>
            <person name="Hori S."/>
            <person name="Arai W."/>
            <person name="Tsubouchi T."/>
            <person name="Morono Y."/>
            <person name="Uchiyama I."/>
            <person name="Ito T."/>
            <person name="Fujiyama A."/>
            <person name="Inagaki F."/>
            <person name="Takami H."/>
        </authorList>
    </citation>
    <scope>NUCLEOTIDE SEQUENCE</scope>
    <source>
        <strain evidence="1">Expedition CK06-06</strain>
    </source>
</reference>